<dbReference type="Pfam" id="PF12708">
    <property type="entry name" value="Pect-lyase_RHGA_epim"/>
    <property type="match status" value="1"/>
</dbReference>
<dbReference type="RefSeq" id="WP_345566690.1">
    <property type="nucleotide sequence ID" value="NZ_BAAAZX010000016.1"/>
</dbReference>
<dbReference type="SUPFAM" id="SSF51126">
    <property type="entry name" value="Pectin lyase-like"/>
    <property type="match status" value="2"/>
</dbReference>
<name>A0ABP7S4R5_9ACTN</name>
<evidence type="ECO:0000259" key="3">
    <source>
        <dbReference type="Pfam" id="PF13229"/>
    </source>
</evidence>
<feature type="domain" description="Right handed beta helix" evidence="3">
    <location>
        <begin position="133"/>
        <end position="223"/>
    </location>
</feature>
<feature type="domain" description="Right handed beta helix" evidence="3">
    <location>
        <begin position="231"/>
        <end position="413"/>
    </location>
</feature>
<keyword evidence="5" id="KW-1185">Reference proteome</keyword>
<dbReference type="InterPro" id="IPR006626">
    <property type="entry name" value="PbH1"/>
</dbReference>
<evidence type="ECO:0000313" key="4">
    <source>
        <dbReference type="EMBL" id="GAA4006630.1"/>
    </source>
</evidence>
<feature type="domain" description="Rhamnogalacturonase A/B/Epimerase-like pectate lyase" evidence="2">
    <location>
        <begin position="1"/>
        <end position="63"/>
    </location>
</feature>
<dbReference type="PANTHER" id="PTHR22990">
    <property type="entry name" value="F-BOX ONLY PROTEIN"/>
    <property type="match status" value="1"/>
</dbReference>
<dbReference type="InterPro" id="IPR012334">
    <property type="entry name" value="Pectin_lyas_fold"/>
</dbReference>
<dbReference type="SMART" id="SM00710">
    <property type="entry name" value="PbH1"/>
    <property type="match status" value="8"/>
</dbReference>
<keyword evidence="1" id="KW-0677">Repeat</keyword>
<dbReference type="PANTHER" id="PTHR22990:SF15">
    <property type="entry name" value="F-BOX ONLY PROTEIN 10"/>
    <property type="match status" value="1"/>
</dbReference>
<evidence type="ECO:0008006" key="6">
    <source>
        <dbReference type="Google" id="ProtNLM"/>
    </source>
</evidence>
<gene>
    <name evidence="4" type="ORF">GCM10022232_53140</name>
</gene>
<dbReference type="Proteomes" id="UP001500456">
    <property type="component" value="Unassembled WGS sequence"/>
</dbReference>
<sequence length="546" mass="55319">MNVRDHGAVGDGATDDSGAIQDAIDAASDAGGGTVYLPPGNYACSSSLTPRSNVTLSGDAGSALHHTAVSAIIYGSAVAFTDFAVEGLTFLGPVDESPATPKRGRTASGPGAQTAVFLTGDLDTTGSGQARLTNFTMRDCAVRNMTALPIRIGGVRGKVSVTGCEFTNNQDAGFLFCEEVIFQGNHVRQSADNGVSLSRGNGKISCVGNTFENCAFNGIWVAGFLTDKGPANFTVTGNVVRDVGHNGIYVDYASKYGAITGNEIDCGLFRGPSDRPSDVNGAGIYLGGFPITDRGNPTDRAEGITVVGNHIRRAARAGVYLNGVRHVQVTGNQISDVGTAHLADGTTVIESGDLTQNIGILMENPVTSADVTVALNSVVDTRATPYTNQGLVPQSASAVNAHLNTVTGTRQAGNPLETGPTRTWQAAHHFNGDIRLNAHVIGGGTAVTVAAGAQSASAAAGSNGAKDNAGVINTTAAAAPAAGTIARVTYATAYGAIPKVVLTARNAAAAAVGLYVTSESVAGFSVATAMVPGAGAALSFAYHVMG</sequence>
<reference evidence="5" key="1">
    <citation type="journal article" date="2019" name="Int. J. Syst. Evol. Microbiol.">
        <title>The Global Catalogue of Microorganisms (GCM) 10K type strain sequencing project: providing services to taxonomists for standard genome sequencing and annotation.</title>
        <authorList>
            <consortium name="The Broad Institute Genomics Platform"/>
            <consortium name="The Broad Institute Genome Sequencing Center for Infectious Disease"/>
            <person name="Wu L."/>
            <person name="Ma J."/>
        </authorList>
    </citation>
    <scope>NUCLEOTIDE SEQUENCE [LARGE SCALE GENOMIC DNA]</scope>
    <source>
        <strain evidence="5">JCM 16924</strain>
    </source>
</reference>
<dbReference type="InterPro" id="IPR051550">
    <property type="entry name" value="SCF-Subunits/Alg-Epimerases"/>
</dbReference>
<organism evidence="4 5">
    <name type="scientific">Streptomyces plumbiresistens</name>
    <dbReference type="NCBI Taxonomy" id="511811"/>
    <lineage>
        <taxon>Bacteria</taxon>
        <taxon>Bacillati</taxon>
        <taxon>Actinomycetota</taxon>
        <taxon>Actinomycetes</taxon>
        <taxon>Kitasatosporales</taxon>
        <taxon>Streptomycetaceae</taxon>
        <taxon>Streptomyces</taxon>
    </lineage>
</organism>
<evidence type="ECO:0000256" key="1">
    <source>
        <dbReference type="ARBA" id="ARBA00022737"/>
    </source>
</evidence>
<dbReference type="InterPro" id="IPR039448">
    <property type="entry name" value="Beta_helix"/>
</dbReference>
<accession>A0ABP7S4R5</accession>
<dbReference type="Gene3D" id="2.160.20.10">
    <property type="entry name" value="Single-stranded right-handed beta-helix, Pectin lyase-like"/>
    <property type="match status" value="2"/>
</dbReference>
<dbReference type="EMBL" id="BAAAZX010000016">
    <property type="protein sequence ID" value="GAA4006630.1"/>
    <property type="molecule type" value="Genomic_DNA"/>
</dbReference>
<dbReference type="InterPro" id="IPR024535">
    <property type="entry name" value="RHGA/B-epi-like_pectate_lyase"/>
</dbReference>
<proteinExistence type="predicted"/>
<evidence type="ECO:0000313" key="5">
    <source>
        <dbReference type="Proteomes" id="UP001500456"/>
    </source>
</evidence>
<comment type="caution">
    <text evidence="4">The sequence shown here is derived from an EMBL/GenBank/DDBJ whole genome shotgun (WGS) entry which is preliminary data.</text>
</comment>
<evidence type="ECO:0000259" key="2">
    <source>
        <dbReference type="Pfam" id="PF12708"/>
    </source>
</evidence>
<protein>
    <recommendedName>
        <fullName evidence="6">Pectate lyase superfamily protein domain-containing protein</fullName>
    </recommendedName>
</protein>
<dbReference type="Pfam" id="PF13229">
    <property type="entry name" value="Beta_helix"/>
    <property type="match status" value="2"/>
</dbReference>
<dbReference type="InterPro" id="IPR011050">
    <property type="entry name" value="Pectin_lyase_fold/virulence"/>
</dbReference>